<evidence type="ECO:0000256" key="1">
    <source>
        <dbReference type="ARBA" id="ARBA00006738"/>
    </source>
</evidence>
<organism evidence="3 4">
    <name type="scientific">Legionella spiritensis</name>
    <dbReference type="NCBI Taxonomy" id="452"/>
    <lineage>
        <taxon>Bacteria</taxon>
        <taxon>Pseudomonadati</taxon>
        <taxon>Pseudomonadota</taxon>
        <taxon>Gammaproteobacteria</taxon>
        <taxon>Legionellales</taxon>
        <taxon>Legionellaceae</taxon>
        <taxon>Legionella</taxon>
    </lineage>
</organism>
<dbReference type="InterPro" id="IPR011856">
    <property type="entry name" value="tRNA_endonuc-like_dom_sf"/>
</dbReference>
<sequence length="118" mass="13603">MSKGIGDEAERGAFRYLIKQGLKPVINNYRCRWGEIDIIMRDGEYLVFIEVRARQSMAFGGALASVTKAKRQKLIRTAQHYQWSQNIYGKSPARFDLVVLQGFPGKPEWIKNAFDLDY</sequence>
<evidence type="ECO:0000256" key="2">
    <source>
        <dbReference type="HAMAP-Rule" id="MF_00048"/>
    </source>
</evidence>
<evidence type="ECO:0000313" key="4">
    <source>
        <dbReference type="Proteomes" id="UP000054877"/>
    </source>
</evidence>
<dbReference type="PATRIC" id="fig|452.5.peg.143"/>
<dbReference type="STRING" id="452.Lspi_0130"/>
<dbReference type="CDD" id="cd20736">
    <property type="entry name" value="PoNe_Nuclease"/>
    <property type="match status" value="1"/>
</dbReference>
<dbReference type="NCBIfam" id="TIGR00252">
    <property type="entry name" value="YraN family protein"/>
    <property type="match status" value="1"/>
</dbReference>
<dbReference type="Gene3D" id="3.40.1350.10">
    <property type="match status" value="1"/>
</dbReference>
<dbReference type="HAMAP" id="MF_00048">
    <property type="entry name" value="UPF0102"/>
    <property type="match status" value="1"/>
</dbReference>
<keyword evidence="4" id="KW-1185">Reference proteome</keyword>
<proteinExistence type="inferred from homology"/>
<dbReference type="NCBIfam" id="NF009150">
    <property type="entry name" value="PRK12497.1-3"/>
    <property type="match status" value="1"/>
</dbReference>
<dbReference type="AlphaFoldDB" id="A0A0W0ZBD1"/>
<evidence type="ECO:0000313" key="3">
    <source>
        <dbReference type="EMBL" id="KTD66367.1"/>
    </source>
</evidence>
<dbReference type="PANTHER" id="PTHR34039:SF1">
    <property type="entry name" value="UPF0102 PROTEIN YRAN"/>
    <property type="match status" value="1"/>
</dbReference>
<dbReference type="Proteomes" id="UP000054877">
    <property type="component" value="Unassembled WGS sequence"/>
</dbReference>
<gene>
    <name evidence="3" type="ORF">Lspi_0130</name>
</gene>
<dbReference type="GO" id="GO:0003676">
    <property type="term" value="F:nucleic acid binding"/>
    <property type="evidence" value="ECO:0007669"/>
    <property type="project" value="InterPro"/>
</dbReference>
<name>A0A0W0ZBD1_LEGSP</name>
<reference evidence="3 4" key="1">
    <citation type="submission" date="2015-11" db="EMBL/GenBank/DDBJ databases">
        <title>Genomic analysis of 38 Legionella species identifies large and diverse effector repertoires.</title>
        <authorList>
            <person name="Burstein D."/>
            <person name="Amaro F."/>
            <person name="Zusman T."/>
            <person name="Lifshitz Z."/>
            <person name="Cohen O."/>
            <person name="Gilbert J.A."/>
            <person name="Pupko T."/>
            <person name="Shuman H.A."/>
            <person name="Segal G."/>
        </authorList>
    </citation>
    <scope>NUCLEOTIDE SEQUENCE [LARGE SCALE GENOMIC DNA]</scope>
    <source>
        <strain evidence="3 4">Mt.St.Helens-9</strain>
    </source>
</reference>
<comment type="caution">
    <text evidence="3">The sequence shown here is derived from an EMBL/GenBank/DDBJ whole genome shotgun (WGS) entry which is preliminary data.</text>
</comment>
<accession>A0A0W0ZBD1</accession>
<dbReference type="InterPro" id="IPR003509">
    <property type="entry name" value="UPF0102_YraN-like"/>
</dbReference>
<dbReference type="PANTHER" id="PTHR34039">
    <property type="entry name" value="UPF0102 PROTEIN YRAN"/>
    <property type="match status" value="1"/>
</dbReference>
<comment type="similarity">
    <text evidence="1 2">Belongs to the UPF0102 family.</text>
</comment>
<dbReference type="RefSeq" id="WP_058482065.1">
    <property type="nucleotide sequence ID" value="NZ_CAAAII010000002.1"/>
</dbReference>
<dbReference type="Pfam" id="PF02021">
    <property type="entry name" value="UPF0102"/>
    <property type="match status" value="1"/>
</dbReference>
<protein>
    <recommendedName>
        <fullName evidence="2">UPF0102 protein Lspi_0130</fullName>
    </recommendedName>
</protein>
<dbReference type="SUPFAM" id="SSF52980">
    <property type="entry name" value="Restriction endonuclease-like"/>
    <property type="match status" value="1"/>
</dbReference>
<dbReference type="OrthoDB" id="9794876at2"/>
<dbReference type="InterPro" id="IPR011335">
    <property type="entry name" value="Restrct_endonuc-II-like"/>
</dbReference>
<dbReference type="EMBL" id="LNYX01000001">
    <property type="protein sequence ID" value="KTD66367.1"/>
    <property type="molecule type" value="Genomic_DNA"/>
</dbReference>